<dbReference type="InParanoid" id="T0S9H4"/>
<evidence type="ECO:0008006" key="8">
    <source>
        <dbReference type="Google" id="ProtNLM"/>
    </source>
</evidence>
<dbReference type="Gene3D" id="3.90.190.10">
    <property type="entry name" value="Protein tyrosine phosphatase superfamily"/>
    <property type="match status" value="1"/>
</dbReference>
<feature type="compositionally biased region" description="Basic and acidic residues" evidence="3">
    <location>
        <begin position="380"/>
        <end position="394"/>
    </location>
</feature>
<evidence type="ECO:0000259" key="4">
    <source>
        <dbReference type="PROSITE" id="PS50054"/>
    </source>
</evidence>
<dbReference type="InterPro" id="IPR016130">
    <property type="entry name" value="Tyr_Pase_AS"/>
</dbReference>
<dbReference type="InterPro" id="IPR000340">
    <property type="entry name" value="Dual-sp_phosphatase_cat-dom"/>
</dbReference>
<dbReference type="AlphaFoldDB" id="T0S9H4"/>
<dbReference type="EMBL" id="JH767139">
    <property type="protein sequence ID" value="EQC39372.1"/>
    <property type="molecule type" value="Genomic_DNA"/>
</dbReference>
<dbReference type="PROSITE" id="PS50054">
    <property type="entry name" value="TYR_PHOSPHATASE_DUAL"/>
    <property type="match status" value="1"/>
</dbReference>
<dbReference type="Pfam" id="PF00782">
    <property type="entry name" value="DSPc"/>
    <property type="match status" value="1"/>
</dbReference>
<dbReference type="PANTHER" id="PTHR46381:SF2">
    <property type="entry name" value="MAP KINASE PHOSPHATASE"/>
    <property type="match status" value="1"/>
</dbReference>
<dbReference type="SMART" id="SM00195">
    <property type="entry name" value="DSPc"/>
    <property type="match status" value="1"/>
</dbReference>
<dbReference type="GO" id="GO:0004721">
    <property type="term" value="F:phosphoprotein phosphatase activity"/>
    <property type="evidence" value="ECO:0007669"/>
    <property type="project" value="UniProtKB-KW"/>
</dbReference>
<dbReference type="STRING" id="1156394.T0S9H4"/>
<dbReference type="InterPro" id="IPR020422">
    <property type="entry name" value="TYR_PHOSPHATASE_DUAL_dom"/>
</dbReference>
<dbReference type="eggNOG" id="KOG1716">
    <property type="taxonomic scope" value="Eukaryota"/>
</dbReference>
<feature type="domain" description="Tyrosine-protein phosphatase" evidence="4">
    <location>
        <begin position="114"/>
        <end position="256"/>
    </location>
</feature>
<dbReference type="PROSITE" id="PS50056">
    <property type="entry name" value="TYR_PHOSPHATASE_2"/>
    <property type="match status" value="1"/>
</dbReference>
<evidence type="ECO:0000256" key="3">
    <source>
        <dbReference type="SAM" id="MobiDB-lite"/>
    </source>
</evidence>
<feature type="region of interest" description="Disordered" evidence="3">
    <location>
        <begin position="26"/>
        <end position="87"/>
    </location>
</feature>
<evidence type="ECO:0000256" key="1">
    <source>
        <dbReference type="ARBA" id="ARBA00022801"/>
    </source>
</evidence>
<feature type="domain" description="Tyrosine specific protein phosphatases" evidence="5">
    <location>
        <begin position="177"/>
        <end position="235"/>
    </location>
</feature>
<dbReference type="VEuPathDB" id="FungiDB:SDRG_03574"/>
<dbReference type="PANTHER" id="PTHR46381">
    <property type="entry name" value="MKPA PROTEIN"/>
    <property type="match status" value="1"/>
</dbReference>
<keyword evidence="2" id="KW-0904">Protein phosphatase</keyword>
<dbReference type="CDD" id="cd14498">
    <property type="entry name" value="DSP"/>
    <property type="match status" value="1"/>
</dbReference>
<gene>
    <name evidence="6" type="ORF">SDRG_03574</name>
</gene>
<feature type="compositionally biased region" description="Acidic residues" evidence="3">
    <location>
        <begin position="44"/>
        <end position="56"/>
    </location>
</feature>
<name>T0S9H4_SAPDV</name>
<feature type="region of interest" description="Disordered" evidence="3">
    <location>
        <begin position="380"/>
        <end position="401"/>
    </location>
</feature>
<evidence type="ECO:0000259" key="5">
    <source>
        <dbReference type="PROSITE" id="PS50056"/>
    </source>
</evidence>
<sequence>MEMKRKHTTANEGPLPVEACACGVKGKTRKRDAENTHANAGDGNDSENDDDDANENDAERGDDGAAAPLVVAQQPLTKPRPRMRNPGNLLLDLSTMEPHPSPTHSGKKIDYANVCSRVTDFLYVGGAVVAAKHETLLGHGITHIINCAGTVTPDYFPHLFSYYHLRLRDHATQDIHRHFYNVFHFIDAAREANGKVFVHCVKGISRSPTMAIAYLMAREQLGLYPALERVRASRPVIDPNAGFIFQLNEWDSLRQQARKQVTIFRIEASFSDDDDGADDESHPLIIGPMTPQQLVSISPEVATVLDEHHESCFVVLSMDTNYCSLWCGRDVSDSLVASGRAAMRLLQTYEAFPLTFEVVQSGRESATFWSVVAPEADVGVRDDDGAATRGDDRPSSCLSPS</sequence>
<dbReference type="OMA" id="DEHHESC"/>
<dbReference type="PROSITE" id="PS00383">
    <property type="entry name" value="TYR_PHOSPHATASE_1"/>
    <property type="match status" value="1"/>
</dbReference>
<dbReference type="Proteomes" id="UP000030762">
    <property type="component" value="Unassembled WGS sequence"/>
</dbReference>
<protein>
    <recommendedName>
        <fullName evidence="8">Dual specificity protein phosphatase</fullName>
    </recommendedName>
</protein>
<dbReference type="InterPro" id="IPR029021">
    <property type="entry name" value="Prot-tyrosine_phosphatase-like"/>
</dbReference>
<dbReference type="InterPro" id="IPR000387">
    <property type="entry name" value="Tyr_Pase_dom"/>
</dbReference>
<keyword evidence="1" id="KW-0378">Hydrolase</keyword>
<dbReference type="OrthoDB" id="10252009at2759"/>
<dbReference type="GeneID" id="19944301"/>
<proteinExistence type="predicted"/>
<evidence type="ECO:0000313" key="6">
    <source>
        <dbReference type="EMBL" id="EQC39372.1"/>
    </source>
</evidence>
<dbReference type="RefSeq" id="XP_008607433.1">
    <property type="nucleotide sequence ID" value="XM_008609211.1"/>
</dbReference>
<evidence type="ECO:0000313" key="7">
    <source>
        <dbReference type="Proteomes" id="UP000030762"/>
    </source>
</evidence>
<dbReference type="SUPFAM" id="SSF52799">
    <property type="entry name" value="(Phosphotyrosine protein) phosphatases II"/>
    <property type="match status" value="1"/>
</dbReference>
<keyword evidence="7" id="KW-1185">Reference proteome</keyword>
<organism evidence="6 7">
    <name type="scientific">Saprolegnia diclina (strain VS20)</name>
    <dbReference type="NCBI Taxonomy" id="1156394"/>
    <lineage>
        <taxon>Eukaryota</taxon>
        <taxon>Sar</taxon>
        <taxon>Stramenopiles</taxon>
        <taxon>Oomycota</taxon>
        <taxon>Saprolegniomycetes</taxon>
        <taxon>Saprolegniales</taxon>
        <taxon>Saprolegniaceae</taxon>
        <taxon>Saprolegnia</taxon>
    </lineage>
</organism>
<accession>T0S9H4</accession>
<reference evidence="6 7" key="1">
    <citation type="submission" date="2012-04" db="EMBL/GenBank/DDBJ databases">
        <title>The Genome Sequence of Saprolegnia declina VS20.</title>
        <authorList>
            <consortium name="The Broad Institute Genome Sequencing Platform"/>
            <person name="Russ C."/>
            <person name="Nusbaum C."/>
            <person name="Tyler B."/>
            <person name="van West P."/>
            <person name="Dieguez-Uribeondo J."/>
            <person name="de Bruijn I."/>
            <person name="Tripathy S."/>
            <person name="Jiang R."/>
            <person name="Young S.K."/>
            <person name="Zeng Q."/>
            <person name="Gargeya S."/>
            <person name="Fitzgerald M."/>
            <person name="Haas B."/>
            <person name="Abouelleil A."/>
            <person name="Alvarado L."/>
            <person name="Arachchi H.M."/>
            <person name="Berlin A."/>
            <person name="Chapman S.B."/>
            <person name="Goldberg J."/>
            <person name="Griggs A."/>
            <person name="Gujja S."/>
            <person name="Hansen M."/>
            <person name="Howarth C."/>
            <person name="Imamovic A."/>
            <person name="Larimer J."/>
            <person name="McCowen C."/>
            <person name="Montmayeur A."/>
            <person name="Murphy C."/>
            <person name="Neiman D."/>
            <person name="Pearson M."/>
            <person name="Priest M."/>
            <person name="Roberts A."/>
            <person name="Saif S."/>
            <person name="Shea T."/>
            <person name="Sisk P."/>
            <person name="Sykes S."/>
            <person name="Wortman J."/>
            <person name="Nusbaum C."/>
            <person name="Birren B."/>
        </authorList>
    </citation>
    <scope>NUCLEOTIDE SEQUENCE [LARGE SCALE GENOMIC DNA]</scope>
    <source>
        <strain evidence="6 7">VS20</strain>
    </source>
</reference>
<evidence type="ECO:0000256" key="2">
    <source>
        <dbReference type="ARBA" id="ARBA00022912"/>
    </source>
</evidence>